<keyword evidence="3" id="KW-1185">Reference proteome</keyword>
<evidence type="ECO:0000313" key="2">
    <source>
        <dbReference type="EMBL" id="KAF9699495.1"/>
    </source>
</evidence>
<feature type="compositionally biased region" description="Basic residues" evidence="1">
    <location>
        <begin position="251"/>
        <end position="271"/>
    </location>
</feature>
<reference evidence="2" key="2">
    <citation type="submission" date="2020-09" db="EMBL/GenBank/DDBJ databases">
        <title>Reference genome assembly for Australian Ascochyta lentis isolate Al4.</title>
        <authorList>
            <person name="Lee R.C."/>
            <person name="Farfan-Caceres L.M."/>
            <person name="Debler J.W."/>
            <person name="Williams A.H."/>
            <person name="Henares B.M."/>
        </authorList>
    </citation>
    <scope>NUCLEOTIDE SEQUENCE</scope>
    <source>
        <strain evidence="2">Al4</strain>
    </source>
</reference>
<dbReference type="PANTHER" id="PTHR23225">
    <property type="entry name" value="ZINC FINGER PROTEIN"/>
    <property type="match status" value="1"/>
</dbReference>
<feature type="region of interest" description="Disordered" evidence="1">
    <location>
        <begin position="191"/>
        <end position="303"/>
    </location>
</feature>
<dbReference type="InterPro" id="IPR039970">
    <property type="entry name" value="TF_Grauzone"/>
</dbReference>
<dbReference type="AlphaFoldDB" id="A0A8H7J7G3"/>
<feature type="compositionally biased region" description="Polar residues" evidence="1">
    <location>
        <begin position="105"/>
        <end position="122"/>
    </location>
</feature>
<dbReference type="EMBL" id="RZGK01000004">
    <property type="protein sequence ID" value="KAF9699495.1"/>
    <property type="molecule type" value="Genomic_DNA"/>
</dbReference>
<feature type="compositionally biased region" description="Low complexity" evidence="1">
    <location>
        <begin position="272"/>
        <end position="284"/>
    </location>
</feature>
<reference evidence="2" key="1">
    <citation type="submission" date="2018-12" db="EMBL/GenBank/DDBJ databases">
        <authorList>
            <person name="Syme R.A."/>
            <person name="Farfan-Caceres L."/>
            <person name="Lichtenzveig J."/>
        </authorList>
    </citation>
    <scope>NUCLEOTIDE SEQUENCE</scope>
    <source>
        <strain evidence="2">Al4</strain>
    </source>
</reference>
<dbReference type="GO" id="GO:0003700">
    <property type="term" value="F:DNA-binding transcription factor activity"/>
    <property type="evidence" value="ECO:0007669"/>
    <property type="project" value="InterPro"/>
</dbReference>
<sequence>MPTQQFEDLPQIQYMDEARYSGWASDFHGYSFPDKHYAPGFSVVDDVYPNNFGDGMSMQPMQRFMFDVSPLSSGLLHANIPLQSQHQKHYASQWPSTECHRNASPDRTSNSGTSSYTSQNEVPSPHAYNAVGYGSPTDFFQPQPQYHTIEQFSDVSYMSGTSGASISLKDIEYCYQEPDSTVKDAEIVNTKQETIVEPEQVPIKTESPHITDRDYTDSGIGNSVRDAESVQPVDFKEESSSDSDYSPSNRGNKRRRSAPHISRASRRRSGARKNSAASSSGSNKPSRRPRGATKAAAETQYQDDRRHFPCPLAAYNCTSTFSSKNEWKRHVSTQHIKLGYWRCDLCVPTTDPNNASMLYYNEFNRKDLFTQHLRRMHAAHGSGARHMKEHPVNEDNIQEHQTRCYLELRGAPQQSICPFLGCDRAFIGPTSWDERMEHVGRHLEKDRKSGADMLNVASWKKDIALEQYLVKEDLVVWEGGMWKTGDGKARRNAGDSSSDEE</sequence>
<gene>
    <name evidence="2" type="ORF">EKO04_002316</name>
</gene>
<evidence type="ECO:0000313" key="3">
    <source>
        <dbReference type="Proteomes" id="UP000651452"/>
    </source>
</evidence>
<organism evidence="2 3">
    <name type="scientific">Ascochyta lentis</name>
    <dbReference type="NCBI Taxonomy" id="205686"/>
    <lineage>
        <taxon>Eukaryota</taxon>
        <taxon>Fungi</taxon>
        <taxon>Dikarya</taxon>
        <taxon>Ascomycota</taxon>
        <taxon>Pezizomycotina</taxon>
        <taxon>Dothideomycetes</taxon>
        <taxon>Pleosporomycetidae</taxon>
        <taxon>Pleosporales</taxon>
        <taxon>Pleosporineae</taxon>
        <taxon>Didymellaceae</taxon>
        <taxon>Ascochyta</taxon>
    </lineage>
</organism>
<dbReference type="OrthoDB" id="5388486at2759"/>
<dbReference type="Proteomes" id="UP000651452">
    <property type="component" value="Unassembled WGS sequence"/>
</dbReference>
<dbReference type="Gene3D" id="3.30.160.60">
    <property type="entry name" value="Classic Zinc Finger"/>
    <property type="match status" value="1"/>
</dbReference>
<accession>A0A8H7J7G3</accession>
<name>A0A8H7J7G3_9PLEO</name>
<evidence type="ECO:0000256" key="1">
    <source>
        <dbReference type="SAM" id="MobiDB-lite"/>
    </source>
</evidence>
<proteinExistence type="predicted"/>
<feature type="compositionally biased region" description="Basic and acidic residues" evidence="1">
    <location>
        <begin position="206"/>
        <end position="216"/>
    </location>
</feature>
<evidence type="ECO:0008006" key="4">
    <source>
        <dbReference type="Google" id="ProtNLM"/>
    </source>
</evidence>
<feature type="region of interest" description="Disordered" evidence="1">
    <location>
        <begin position="87"/>
        <end position="135"/>
    </location>
</feature>
<protein>
    <recommendedName>
        <fullName evidence="4">C2H2-type domain-containing protein</fullName>
    </recommendedName>
</protein>
<comment type="caution">
    <text evidence="2">The sequence shown here is derived from an EMBL/GenBank/DDBJ whole genome shotgun (WGS) entry which is preliminary data.</text>
</comment>
<dbReference type="PANTHER" id="PTHR23225:SF2">
    <property type="entry name" value="AT09679P-RELATED"/>
    <property type="match status" value="1"/>
</dbReference>